<name>A0ACB0XU84_MELEN</name>
<organism evidence="1 2">
    <name type="scientific">Meloidogyne enterolobii</name>
    <name type="common">Root-knot nematode worm</name>
    <name type="synonym">Meloidogyne mayaguensis</name>
    <dbReference type="NCBI Taxonomy" id="390850"/>
    <lineage>
        <taxon>Eukaryota</taxon>
        <taxon>Metazoa</taxon>
        <taxon>Ecdysozoa</taxon>
        <taxon>Nematoda</taxon>
        <taxon>Chromadorea</taxon>
        <taxon>Rhabditida</taxon>
        <taxon>Tylenchina</taxon>
        <taxon>Tylenchomorpha</taxon>
        <taxon>Tylenchoidea</taxon>
        <taxon>Meloidogynidae</taxon>
        <taxon>Meloidogyninae</taxon>
        <taxon>Meloidogyne</taxon>
    </lineage>
</organism>
<accession>A0ACB0XU84</accession>
<gene>
    <name evidence="1" type="ORF">MENTE1834_LOCUS3570</name>
</gene>
<proteinExistence type="predicted"/>
<keyword evidence="2" id="KW-1185">Reference proteome</keyword>
<comment type="caution">
    <text evidence="1">The sequence shown here is derived from an EMBL/GenBank/DDBJ whole genome shotgun (WGS) entry which is preliminary data.</text>
</comment>
<evidence type="ECO:0000313" key="1">
    <source>
        <dbReference type="EMBL" id="CAK5017610.1"/>
    </source>
</evidence>
<protein>
    <submittedName>
        <fullName evidence="1">Uncharacterized protein</fullName>
    </submittedName>
</protein>
<dbReference type="Proteomes" id="UP001497535">
    <property type="component" value="Unassembled WGS sequence"/>
</dbReference>
<dbReference type="EMBL" id="CAVMJV010000003">
    <property type="protein sequence ID" value="CAK5017610.1"/>
    <property type="molecule type" value="Genomic_DNA"/>
</dbReference>
<evidence type="ECO:0000313" key="2">
    <source>
        <dbReference type="Proteomes" id="UP001497535"/>
    </source>
</evidence>
<reference evidence="1" key="1">
    <citation type="submission" date="2023-11" db="EMBL/GenBank/DDBJ databases">
        <authorList>
            <person name="Poullet M."/>
        </authorList>
    </citation>
    <scope>NUCLEOTIDE SEQUENCE</scope>
    <source>
        <strain evidence="1">E1834</strain>
    </source>
</reference>
<sequence>MKRMILIPEDFYESLVSSDKIDGNGDGTALGLIKERLQNSSASNNSLDPTTRAARYEQDFKRYNKLIKEKEEKPIDVKLKNFEEIADAVSKNVDLNKSPVETKNEINKNKISRKIIIRKPKRNSIGKVTLRKRIKFSNPAVKIENPDEIENEEGEEFFSADSETDPKEEARQYLRDHANELGILPSGKLARRLGTQESFVTSNIEEILSYIIKNKGKRKRPIPTGYDEFIRRINSHSILQNILFPSKSSTSNQEGEGIFKHTFSYKPSLWQN</sequence>